<feature type="domain" description="HORMA" evidence="2">
    <location>
        <begin position="23"/>
        <end position="225"/>
    </location>
</feature>
<name>A0ABR1G1A4_AURAN</name>
<dbReference type="InterPro" id="IPR036570">
    <property type="entry name" value="HORMA_dom_sf"/>
</dbReference>
<dbReference type="Gene3D" id="3.30.900.10">
    <property type="entry name" value="HORMA domain"/>
    <property type="match status" value="1"/>
</dbReference>
<protein>
    <recommendedName>
        <fullName evidence="2">HORMA domain-containing protein</fullName>
    </recommendedName>
</protein>
<dbReference type="EMBL" id="JBBJCI010000145">
    <property type="protein sequence ID" value="KAK7242390.1"/>
    <property type="molecule type" value="Genomic_DNA"/>
</dbReference>
<evidence type="ECO:0000313" key="3">
    <source>
        <dbReference type="EMBL" id="KAK7242390.1"/>
    </source>
</evidence>
<organism evidence="3 4">
    <name type="scientific">Aureococcus anophagefferens</name>
    <name type="common">Harmful bloom alga</name>
    <dbReference type="NCBI Taxonomy" id="44056"/>
    <lineage>
        <taxon>Eukaryota</taxon>
        <taxon>Sar</taxon>
        <taxon>Stramenopiles</taxon>
        <taxon>Ochrophyta</taxon>
        <taxon>Pelagophyceae</taxon>
        <taxon>Pelagomonadales</taxon>
        <taxon>Pelagomonadaceae</taxon>
        <taxon>Aureococcus</taxon>
    </lineage>
</organism>
<dbReference type="InterPro" id="IPR003511">
    <property type="entry name" value="HORMA_dom"/>
</dbReference>
<reference evidence="3 4" key="1">
    <citation type="submission" date="2024-03" db="EMBL/GenBank/DDBJ databases">
        <title>Aureococcus anophagefferens CCMP1851 and Kratosvirus quantuckense: Draft genome of a second virus-susceptible host strain in the model system.</title>
        <authorList>
            <person name="Chase E."/>
            <person name="Truchon A.R."/>
            <person name="Schepens W."/>
            <person name="Wilhelm S.W."/>
        </authorList>
    </citation>
    <scope>NUCLEOTIDE SEQUENCE [LARGE SCALE GENOMIC DNA]</scope>
    <source>
        <strain evidence="3 4">CCMP1851</strain>
    </source>
</reference>
<evidence type="ECO:0000256" key="1">
    <source>
        <dbReference type="SAM" id="MobiDB-lite"/>
    </source>
</evidence>
<gene>
    <name evidence="3" type="ORF">SO694_00012466</name>
</gene>
<sequence length="324" mass="34648">MSRTDARPAPSPPDATVACLDDEEAVAAAHAVVTSSCLTIAFAREIFPEQQFRITRTKQFKLLTRAPRAAPAGPRSVDARAPLDVDDSAVTVDDYSRARNLISLLDGGVRESIAKRYARSLTLSINDEADRAVELYTFSFSYPSSSSITVAESRAQHVALDKALTFFATVLPETTSAAASFTLKMAFNSTAPRGFAPAGFAPCDPAAYAFDAAAVPNSIKLILGAVQGPRACELTYRGVQPLAIEEDSVAESAPPASGCFDLKLSDSLKDDDETQLDSARISPPKKKRRRAPEDHPSFLSSGIPVCSQDSVVSSRSYGDDAYLF</sequence>
<feature type="region of interest" description="Disordered" evidence="1">
    <location>
        <begin position="271"/>
        <end position="302"/>
    </location>
</feature>
<accession>A0ABR1G1A4</accession>
<dbReference type="Pfam" id="PF02301">
    <property type="entry name" value="HORMA"/>
    <property type="match status" value="1"/>
</dbReference>
<dbReference type="SUPFAM" id="SSF56019">
    <property type="entry name" value="The spindle assembly checkpoint protein mad2"/>
    <property type="match status" value="1"/>
</dbReference>
<proteinExistence type="predicted"/>
<evidence type="ECO:0000259" key="2">
    <source>
        <dbReference type="PROSITE" id="PS50815"/>
    </source>
</evidence>
<evidence type="ECO:0000313" key="4">
    <source>
        <dbReference type="Proteomes" id="UP001363151"/>
    </source>
</evidence>
<dbReference type="Proteomes" id="UP001363151">
    <property type="component" value="Unassembled WGS sequence"/>
</dbReference>
<dbReference type="PROSITE" id="PS50815">
    <property type="entry name" value="HORMA"/>
    <property type="match status" value="1"/>
</dbReference>
<keyword evidence="4" id="KW-1185">Reference proteome</keyword>
<comment type="caution">
    <text evidence="3">The sequence shown here is derived from an EMBL/GenBank/DDBJ whole genome shotgun (WGS) entry which is preliminary data.</text>
</comment>